<dbReference type="EMBL" id="CP001918">
    <property type="protein sequence ID" value="ADF60593.1"/>
    <property type="molecule type" value="Genomic_DNA"/>
</dbReference>
<evidence type="ECO:0000313" key="2">
    <source>
        <dbReference type="Proteomes" id="UP000002363"/>
    </source>
</evidence>
<gene>
    <name evidence="1" type="ordered locus">ECL_01032</name>
</gene>
<proteinExistence type="predicted"/>
<dbReference type="KEGG" id="enc:ECL_01032"/>
<dbReference type="EnsemblBacteria" id="ADF60593">
    <property type="protein sequence ID" value="ADF60593"/>
    <property type="gene ID" value="ECL_01032"/>
</dbReference>
<dbReference type="eggNOG" id="ENOG5033PEE">
    <property type="taxonomic scope" value="Bacteria"/>
</dbReference>
<dbReference type="AlphaFoldDB" id="A0A0H3CJ65"/>
<dbReference type="STRING" id="716541.ECL_01032"/>
<dbReference type="PATRIC" id="fig|716541.4.peg.1287"/>
<dbReference type="HOGENOM" id="CLU_076049_0_0_6"/>
<dbReference type="Proteomes" id="UP000002363">
    <property type="component" value="Chromosome"/>
</dbReference>
<name>A0A0H3CJ65_ENTCC</name>
<organism evidence="1 2">
    <name type="scientific">Enterobacter cloacae subsp. cloacae (strain ATCC 13047 / DSM 30054 / NBRC 13535 / NCTC 10005 / WDCM 00083 / NCDC 279-56)</name>
    <dbReference type="NCBI Taxonomy" id="716541"/>
    <lineage>
        <taxon>Bacteria</taxon>
        <taxon>Pseudomonadati</taxon>
        <taxon>Pseudomonadota</taxon>
        <taxon>Gammaproteobacteria</taxon>
        <taxon>Enterobacterales</taxon>
        <taxon>Enterobacteriaceae</taxon>
        <taxon>Enterobacter</taxon>
        <taxon>Enterobacter cloacae complex</taxon>
    </lineage>
</organism>
<accession>A0A0H3CJ65</accession>
<sequence length="316" mass="35846">MFLSSFSLIEPEDKFYFYQPSWLNAWESHLFNKALKSTHANGWGLKRFGTQPELYAGEMIRNPQYQKYLDAMEQAADDALMALPAKERMKLLKQRTAFIYVDSWGESGPFENISSALHISMIDTLPKNLVKKFSVNSPTCKIRGERQSFIQAMSLAKDYLSWDVFDYVVICAAYRAIPVLVFSDEDIALKWGEKRRGKAQDVNLTVERAGCFIFSQHESAIRVNGGQYVMADTLEDMQAADRVAFAGLRKEMLSRSTVAPQKTLDLVDTFGASGCLTPALSFAYLQQAPHFAGKLRTVVPDKQFGYSYFDIDYCKE</sequence>
<evidence type="ECO:0000313" key="1">
    <source>
        <dbReference type="EMBL" id="ADF60593.1"/>
    </source>
</evidence>
<dbReference type="RefSeq" id="WP_013095705.1">
    <property type="nucleotide sequence ID" value="NC_014121.1"/>
</dbReference>
<keyword evidence="2" id="KW-1185">Reference proteome</keyword>
<protein>
    <submittedName>
        <fullName evidence="1">Uncharacterized protein</fullName>
    </submittedName>
</protein>
<dbReference type="OrthoDB" id="6453173at2"/>
<reference evidence="1 2" key="1">
    <citation type="journal article" date="2010" name="J. Bacteriol.">
        <title>Complete genome sequence of Enterobacter cloacae subsp. cloacae type strain ATCC 13047.</title>
        <authorList>
            <person name="Ren Y."/>
            <person name="Ren Y."/>
            <person name="Zhou Z."/>
            <person name="Guo X."/>
            <person name="Li Y."/>
            <person name="Feng L."/>
            <person name="Wang L."/>
        </authorList>
    </citation>
    <scope>NUCLEOTIDE SEQUENCE [LARGE SCALE GENOMIC DNA]</scope>
    <source>
        <strain evidence="2">ATCC 13047 / DSM 30054 / NBRC 13535 / NCTC 10005 / WDCM 00083 / NCDC 279-56</strain>
    </source>
</reference>